<reference evidence="4 5" key="1">
    <citation type="submission" date="2023-08" db="EMBL/GenBank/DDBJ databases">
        <title>A Necator americanus chromosomal reference genome.</title>
        <authorList>
            <person name="Ilik V."/>
            <person name="Petrzelkova K.J."/>
            <person name="Pardy F."/>
            <person name="Fuh T."/>
            <person name="Niatou-Singa F.S."/>
            <person name="Gouil Q."/>
            <person name="Baker L."/>
            <person name="Ritchie M.E."/>
            <person name="Jex A.R."/>
            <person name="Gazzola D."/>
            <person name="Li H."/>
            <person name="Toshio Fujiwara R."/>
            <person name="Zhan B."/>
            <person name="Aroian R.V."/>
            <person name="Pafco B."/>
            <person name="Schwarz E.M."/>
        </authorList>
    </citation>
    <scope>NUCLEOTIDE SEQUENCE [LARGE SCALE GENOMIC DNA]</scope>
    <source>
        <strain evidence="4 5">Aroian</strain>
        <tissue evidence="4">Whole animal</tissue>
    </source>
</reference>
<evidence type="ECO:0000313" key="5">
    <source>
        <dbReference type="Proteomes" id="UP001303046"/>
    </source>
</evidence>
<dbReference type="Pfam" id="PF08840">
    <property type="entry name" value="BAAT_C"/>
    <property type="match status" value="1"/>
</dbReference>
<evidence type="ECO:0000313" key="4">
    <source>
        <dbReference type="EMBL" id="KAK6736315.1"/>
    </source>
</evidence>
<evidence type="ECO:0000259" key="2">
    <source>
        <dbReference type="Pfam" id="PF04775"/>
    </source>
</evidence>
<feature type="domain" description="BAAT/Acyl-CoA thioester hydrolase C-terminal" evidence="3">
    <location>
        <begin position="124"/>
        <end position="345"/>
    </location>
</feature>
<dbReference type="EMBL" id="JAVFWL010000002">
    <property type="protein sequence ID" value="KAK6736315.1"/>
    <property type="molecule type" value="Genomic_DNA"/>
</dbReference>
<dbReference type="Gene3D" id="3.40.50.1820">
    <property type="entry name" value="alpha/beta hydrolase"/>
    <property type="match status" value="1"/>
</dbReference>
<dbReference type="PIRSF" id="PIRSF016521">
    <property type="entry name" value="Acyl-CoA_hydro"/>
    <property type="match status" value="1"/>
</dbReference>
<keyword evidence="5" id="KW-1185">Reference proteome</keyword>
<dbReference type="Pfam" id="PF04775">
    <property type="entry name" value="Bile_Hydr_Trans"/>
    <property type="match status" value="1"/>
</dbReference>
<evidence type="ECO:0000259" key="3">
    <source>
        <dbReference type="Pfam" id="PF08840"/>
    </source>
</evidence>
<comment type="similarity">
    <text evidence="1">Belongs to the C/M/P thioester hydrolase family.</text>
</comment>
<protein>
    <recommendedName>
        <fullName evidence="6">BAAT/acyl-CoA thioester hydrolase protein</fullName>
    </recommendedName>
</protein>
<proteinExistence type="inferred from homology"/>
<accession>A0ABR1CDY0</accession>
<name>A0ABR1CDY0_NECAM</name>
<comment type="caution">
    <text evidence="4">The sequence shown here is derived from an EMBL/GenBank/DDBJ whole genome shotgun (WGS) entry which is preliminary data.</text>
</comment>
<dbReference type="InterPro" id="IPR006862">
    <property type="entry name" value="Thio_Ohase/aa_AcTrfase"/>
</dbReference>
<dbReference type="InterPro" id="IPR029058">
    <property type="entry name" value="AB_hydrolase_fold"/>
</dbReference>
<feature type="domain" description="Acyl-CoA thioester hydrolase/bile acid-CoA amino acid N-acetyltransferase" evidence="2">
    <location>
        <begin position="1"/>
        <end position="61"/>
    </location>
</feature>
<dbReference type="Proteomes" id="UP001303046">
    <property type="component" value="Unassembled WGS sequence"/>
</dbReference>
<dbReference type="SUPFAM" id="SSF53474">
    <property type="entry name" value="alpha/beta-Hydrolases"/>
    <property type="match status" value="1"/>
</dbReference>
<dbReference type="InterPro" id="IPR014940">
    <property type="entry name" value="BAAT_C"/>
</dbReference>
<gene>
    <name evidence="4" type="primary">Necator_chrII.g6955</name>
    <name evidence="4" type="ORF">RB195_019162</name>
</gene>
<dbReference type="PANTHER" id="PTHR10824">
    <property type="entry name" value="ACYL-COENZYME A THIOESTERASE-RELATED"/>
    <property type="match status" value="1"/>
</dbReference>
<dbReference type="InterPro" id="IPR016662">
    <property type="entry name" value="Acyl-CoA_thioEstase_long-chain"/>
</dbReference>
<dbReference type="PANTHER" id="PTHR10824:SF4">
    <property type="entry name" value="ACYL-COENZYME A THIOESTERASE 1-LIKE"/>
    <property type="match status" value="1"/>
</dbReference>
<evidence type="ECO:0008006" key="6">
    <source>
        <dbReference type="Google" id="ProtNLM"/>
    </source>
</evidence>
<evidence type="ECO:0000256" key="1">
    <source>
        <dbReference type="ARBA" id="ARBA00006538"/>
    </source>
</evidence>
<sequence length="365" mass="40981">MGLFMSIEPCDDFPCGGYLSCTPPVPFIYNLILLDSCDCEITRIAIKKHWMHPALERTEIEADGFCGTLFKPPGEGPFPAVIDISGTGGGLHEHKGSMLASEGFVVLCVAFFQYKNLVKKLSDVEIEYFEKPIKWLKRQTFTNDRLGLQGVSFGGTIAYRLASRYSQINAVVSINGPHVQNSFINIKEYGELLPQPRSLVWASTSLNDQSSVWTDPKLGYFINGLMVSSPVLRHIELDESVEIPWRRIPASTSFRLVASIDDLVAPSVFCCRYVSQRLIEGGHNFEVQLLNGGHIMEPPYFPHHDKVNAKFQGVFCGYGGDIVLHGKSQELSWVRTIEFFTRTLGKPANMPEWKRLQPECIRCNL</sequence>
<organism evidence="4 5">
    <name type="scientific">Necator americanus</name>
    <name type="common">Human hookworm</name>
    <dbReference type="NCBI Taxonomy" id="51031"/>
    <lineage>
        <taxon>Eukaryota</taxon>
        <taxon>Metazoa</taxon>
        <taxon>Ecdysozoa</taxon>
        <taxon>Nematoda</taxon>
        <taxon>Chromadorea</taxon>
        <taxon>Rhabditida</taxon>
        <taxon>Rhabditina</taxon>
        <taxon>Rhabditomorpha</taxon>
        <taxon>Strongyloidea</taxon>
        <taxon>Ancylostomatidae</taxon>
        <taxon>Bunostominae</taxon>
        <taxon>Necator</taxon>
    </lineage>
</organism>